<reference evidence="1 3" key="1">
    <citation type="journal article" date="2011" name="Nature">
        <title>The Medicago genome provides insight into the evolution of rhizobial symbioses.</title>
        <authorList>
            <person name="Young N.D."/>
            <person name="Debelle F."/>
            <person name="Oldroyd G.E."/>
            <person name="Geurts R."/>
            <person name="Cannon S.B."/>
            <person name="Udvardi M.K."/>
            <person name="Benedito V.A."/>
            <person name="Mayer K.F."/>
            <person name="Gouzy J."/>
            <person name="Schoof H."/>
            <person name="Van de Peer Y."/>
            <person name="Proost S."/>
            <person name="Cook D.R."/>
            <person name="Meyers B.C."/>
            <person name="Spannagl M."/>
            <person name="Cheung F."/>
            <person name="De Mita S."/>
            <person name="Krishnakumar V."/>
            <person name="Gundlach H."/>
            <person name="Zhou S."/>
            <person name="Mudge J."/>
            <person name="Bharti A.K."/>
            <person name="Murray J.D."/>
            <person name="Naoumkina M.A."/>
            <person name="Rosen B."/>
            <person name="Silverstein K.A."/>
            <person name="Tang H."/>
            <person name="Rombauts S."/>
            <person name="Zhao P.X."/>
            <person name="Zhou P."/>
            <person name="Barbe V."/>
            <person name="Bardou P."/>
            <person name="Bechner M."/>
            <person name="Bellec A."/>
            <person name="Berger A."/>
            <person name="Berges H."/>
            <person name="Bidwell S."/>
            <person name="Bisseling T."/>
            <person name="Choisne N."/>
            <person name="Couloux A."/>
            <person name="Denny R."/>
            <person name="Deshpande S."/>
            <person name="Dai X."/>
            <person name="Doyle J.J."/>
            <person name="Dudez A.M."/>
            <person name="Farmer A.D."/>
            <person name="Fouteau S."/>
            <person name="Franken C."/>
            <person name="Gibelin C."/>
            <person name="Gish J."/>
            <person name="Goldstein S."/>
            <person name="Gonzalez A.J."/>
            <person name="Green P.J."/>
            <person name="Hallab A."/>
            <person name="Hartog M."/>
            <person name="Hua A."/>
            <person name="Humphray S.J."/>
            <person name="Jeong D.H."/>
            <person name="Jing Y."/>
            <person name="Jocker A."/>
            <person name="Kenton S.M."/>
            <person name="Kim D.J."/>
            <person name="Klee K."/>
            <person name="Lai H."/>
            <person name="Lang C."/>
            <person name="Lin S."/>
            <person name="Macmil S.L."/>
            <person name="Magdelenat G."/>
            <person name="Matthews L."/>
            <person name="McCorrison J."/>
            <person name="Monaghan E.L."/>
            <person name="Mun J.H."/>
            <person name="Najar F.Z."/>
            <person name="Nicholson C."/>
            <person name="Noirot C."/>
            <person name="O'Bleness M."/>
            <person name="Paule C.R."/>
            <person name="Poulain J."/>
            <person name="Prion F."/>
            <person name="Qin B."/>
            <person name="Qu C."/>
            <person name="Retzel E.F."/>
            <person name="Riddle C."/>
            <person name="Sallet E."/>
            <person name="Samain S."/>
            <person name="Samson N."/>
            <person name="Sanders I."/>
            <person name="Saurat O."/>
            <person name="Scarpelli C."/>
            <person name="Schiex T."/>
            <person name="Segurens B."/>
            <person name="Severin A.J."/>
            <person name="Sherrier D.J."/>
            <person name="Shi R."/>
            <person name="Sims S."/>
            <person name="Singer S.R."/>
            <person name="Sinharoy S."/>
            <person name="Sterck L."/>
            <person name="Viollet A."/>
            <person name="Wang B.B."/>
            <person name="Wang K."/>
            <person name="Wang M."/>
            <person name="Wang X."/>
            <person name="Warfsmann J."/>
            <person name="Weissenbach J."/>
            <person name="White D.D."/>
            <person name="White J.D."/>
            <person name="Wiley G.B."/>
            <person name="Wincker P."/>
            <person name="Xing Y."/>
            <person name="Yang L."/>
            <person name="Yao Z."/>
            <person name="Ying F."/>
            <person name="Zhai J."/>
            <person name="Zhou L."/>
            <person name="Zuber A."/>
            <person name="Denarie J."/>
            <person name="Dixon R.A."/>
            <person name="May G.D."/>
            <person name="Schwartz D.C."/>
            <person name="Rogers J."/>
            <person name="Quetier F."/>
            <person name="Town C.D."/>
            <person name="Roe B.A."/>
        </authorList>
    </citation>
    <scope>NUCLEOTIDE SEQUENCE [LARGE SCALE GENOMIC DNA]</scope>
    <source>
        <strain evidence="1">A17</strain>
        <strain evidence="2 3">cv. Jemalong A17</strain>
    </source>
</reference>
<dbReference type="AlphaFoldDB" id="A0A072VDR3"/>
<dbReference type="EnsemblPlants" id="KEH39583">
    <property type="protein sequence ID" value="KEH39583"/>
    <property type="gene ID" value="MTR_2g102675"/>
</dbReference>
<dbReference type="Proteomes" id="UP000002051">
    <property type="component" value="Chromosome 2"/>
</dbReference>
<dbReference type="EMBL" id="CM001218">
    <property type="protein sequence ID" value="KEH39583.1"/>
    <property type="molecule type" value="Genomic_DNA"/>
</dbReference>
<gene>
    <name evidence="1" type="ordered locus">MTR_2g102675</name>
</gene>
<proteinExistence type="predicted"/>
<name>A0A072VDR3_MEDTR</name>
<evidence type="ECO:0000313" key="2">
    <source>
        <dbReference type="EnsemblPlants" id="KEH39583"/>
    </source>
</evidence>
<organism evidence="1 3">
    <name type="scientific">Medicago truncatula</name>
    <name type="common">Barrel medic</name>
    <name type="synonym">Medicago tribuloides</name>
    <dbReference type="NCBI Taxonomy" id="3880"/>
    <lineage>
        <taxon>Eukaryota</taxon>
        <taxon>Viridiplantae</taxon>
        <taxon>Streptophyta</taxon>
        <taxon>Embryophyta</taxon>
        <taxon>Tracheophyta</taxon>
        <taxon>Spermatophyta</taxon>
        <taxon>Magnoliopsida</taxon>
        <taxon>eudicotyledons</taxon>
        <taxon>Gunneridae</taxon>
        <taxon>Pentapetalae</taxon>
        <taxon>rosids</taxon>
        <taxon>fabids</taxon>
        <taxon>Fabales</taxon>
        <taxon>Fabaceae</taxon>
        <taxon>Papilionoideae</taxon>
        <taxon>50 kb inversion clade</taxon>
        <taxon>NPAAA clade</taxon>
        <taxon>Hologalegina</taxon>
        <taxon>IRL clade</taxon>
        <taxon>Trifolieae</taxon>
        <taxon>Medicago</taxon>
    </lineage>
</organism>
<accession>A0A072VDR3</accession>
<evidence type="ECO:0000313" key="3">
    <source>
        <dbReference type="Proteomes" id="UP000002051"/>
    </source>
</evidence>
<protein>
    <submittedName>
        <fullName evidence="1 2">Uncharacterized protein</fullName>
    </submittedName>
</protein>
<dbReference type="HOGENOM" id="CLU_2577433_0_0_1"/>
<reference evidence="2" key="3">
    <citation type="submission" date="2015-04" db="UniProtKB">
        <authorList>
            <consortium name="EnsemblPlants"/>
        </authorList>
    </citation>
    <scope>IDENTIFICATION</scope>
    <source>
        <strain evidence="2">cv. Jemalong A17</strain>
    </source>
</reference>
<keyword evidence="3" id="KW-1185">Reference proteome</keyword>
<reference evidence="1 3" key="2">
    <citation type="journal article" date="2014" name="BMC Genomics">
        <title>An improved genome release (version Mt4.0) for the model legume Medicago truncatula.</title>
        <authorList>
            <person name="Tang H."/>
            <person name="Krishnakumar V."/>
            <person name="Bidwell S."/>
            <person name="Rosen B."/>
            <person name="Chan A."/>
            <person name="Zhou S."/>
            <person name="Gentzbittel L."/>
            <person name="Childs K.L."/>
            <person name="Yandell M."/>
            <person name="Gundlach H."/>
            <person name="Mayer K.F."/>
            <person name="Schwartz D.C."/>
            <person name="Town C.D."/>
        </authorList>
    </citation>
    <scope>GENOME REANNOTATION</scope>
    <source>
        <strain evidence="1">A17</strain>
        <strain evidence="2 3">cv. Jemalong A17</strain>
    </source>
</reference>
<evidence type="ECO:0000313" key="1">
    <source>
        <dbReference type="EMBL" id="KEH39583.1"/>
    </source>
</evidence>
<sequence>MSSSHSKAAYLIYFAGFRRQIIYRCLLNSVSQDDQSYLSSAEIALELFSEMLVKKIRRGREAYNRLIYGFCITGQFYGSYS</sequence>